<name>X1CNY7_9ZZZZ</name>
<proteinExistence type="predicted"/>
<accession>X1CNY7</accession>
<organism evidence="2">
    <name type="scientific">marine sediment metagenome</name>
    <dbReference type="NCBI Taxonomy" id="412755"/>
    <lineage>
        <taxon>unclassified sequences</taxon>
        <taxon>metagenomes</taxon>
        <taxon>ecological metagenomes</taxon>
    </lineage>
</organism>
<keyword evidence="1" id="KW-0472">Membrane</keyword>
<evidence type="ECO:0000256" key="1">
    <source>
        <dbReference type="SAM" id="Phobius"/>
    </source>
</evidence>
<feature type="transmembrane region" description="Helical" evidence="1">
    <location>
        <begin position="20"/>
        <end position="39"/>
    </location>
</feature>
<sequence>RALIITLLVENVNTQTADGFMTFMAVFFRILSFLNKFLWK</sequence>
<protein>
    <submittedName>
        <fullName evidence="2">Uncharacterized protein</fullName>
    </submittedName>
</protein>
<keyword evidence="1" id="KW-0812">Transmembrane</keyword>
<evidence type="ECO:0000313" key="2">
    <source>
        <dbReference type="EMBL" id="GAH10146.1"/>
    </source>
</evidence>
<reference evidence="2" key="1">
    <citation type="journal article" date="2014" name="Front. Microbiol.">
        <title>High frequency of phylogenetically diverse reductive dehalogenase-homologous genes in deep subseafloor sedimentary metagenomes.</title>
        <authorList>
            <person name="Kawai M."/>
            <person name="Futagami T."/>
            <person name="Toyoda A."/>
            <person name="Takaki Y."/>
            <person name="Nishi S."/>
            <person name="Hori S."/>
            <person name="Arai W."/>
            <person name="Tsubouchi T."/>
            <person name="Morono Y."/>
            <person name="Uchiyama I."/>
            <person name="Ito T."/>
            <person name="Fujiyama A."/>
            <person name="Inagaki F."/>
            <person name="Takami H."/>
        </authorList>
    </citation>
    <scope>NUCLEOTIDE SEQUENCE</scope>
    <source>
        <strain evidence="2">Expedition CK06-06</strain>
    </source>
</reference>
<dbReference type="AlphaFoldDB" id="X1CNY7"/>
<feature type="non-terminal residue" evidence="2">
    <location>
        <position position="1"/>
    </location>
</feature>
<keyword evidence="1" id="KW-1133">Transmembrane helix</keyword>
<gene>
    <name evidence="2" type="ORF">S01H4_59655</name>
</gene>
<dbReference type="EMBL" id="BART01035020">
    <property type="protein sequence ID" value="GAH10146.1"/>
    <property type="molecule type" value="Genomic_DNA"/>
</dbReference>
<comment type="caution">
    <text evidence="2">The sequence shown here is derived from an EMBL/GenBank/DDBJ whole genome shotgun (WGS) entry which is preliminary data.</text>
</comment>